<protein>
    <submittedName>
        <fullName evidence="1">Uncharacterized protein</fullName>
    </submittedName>
</protein>
<sequence length="452" mass="51074">MKEDLGLYGDQLNWFTTFFQVGYIVGQIPSNILLTRISPRWYLPAAEFLWSLLVLFVYKCQSAKQIYVLRFFIGFVEAASWPGLHFMIGTWYRNHEINKRSGIITAAGIAATMFSGYIQAGIYTTMDGHLGLRGWRWLFIVVLGRWHFWILCTWFSLMYFVYQAPTTSTMALWLKAEKYSVVDINNFPTVYSALSIVFMLGSGVYNDWRGSRVESVVLICITQIISESILTAWDVTKSAKFFAYYIAGTIQSLFPIIVSWTHQVCAGDAEERAIVIASLNSIGLAQGTWWNQVFVPTVEAPRFKRGYRAGLAASLALTAWTPVPGYGAYQPACQLIFSIRGMIMSFLPSTLLRRFCPAQCYVRLEARFRCQLTGWTPALALSLYANQVPMHVTEISEQCKEDESSWSPLPAIGPEKGHECGGFVDSRVKSCIAGNQWTSRNAKDPSRDILYS</sequence>
<gene>
    <name evidence="1" type="ORF">M8818_004002</name>
</gene>
<comment type="caution">
    <text evidence="1">The sequence shown here is derived from an EMBL/GenBank/DDBJ whole genome shotgun (WGS) entry which is preliminary data.</text>
</comment>
<accession>A0ACC3SD86</accession>
<dbReference type="EMBL" id="JAMKPW020000018">
    <property type="protein sequence ID" value="KAK8209038.1"/>
    <property type="molecule type" value="Genomic_DNA"/>
</dbReference>
<name>A0ACC3SD86_9PEZI</name>
<organism evidence="1 2">
    <name type="scientific">Zalaria obscura</name>
    <dbReference type="NCBI Taxonomy" id="2024903"/>
    <lineage>
        <taxon>Eukaryota</taxon>
        <taxon>Fungi</taxon>
        <taxon>Dikarya</taxon>
        <taxon>Ascomycota</taxon>
        <taxon>Pezizomycotina</taxon>
        <taxon>Dothideomycetes</taxon>
        <taxon>Dothideomycetidae</taxon>
        <taxon>Dothideales</taxon>
        <taxon>Zalariaceae</taxon>
        <taxon>Zalaria</taxon>
    </lineage>
</organism>
<evidence type="ECO:0000313" key="1">
    <source>
        <dbReference type="EMBL" id="KAK8209038.1"/>
    </source>
</evidence>
<proteinExistence type="predicted"/>
<dbReference type="Proteomes" id="UP001320706">
    <property type="component" value="Unassembled WGS sequence"/>
</dbReference>
<keyword evidence="2" id="KW-1185">Reference proteome</keyword>
<reference evidence="1" key="1">
    <citation type="submission" date="2024-02" db="EMBL/GenBank/DDBJ databases">
        <title>Metagenome Assembled Genome of Zalaria obscura JY119.</title>
        <authorList>
            <person name="Vighnesh L."/>
            <person name="Jagadeeshwari U."/>
            <person name="Venkata Ramana C."/>
            <person name="Sasikala C."/>
        </authorList>
    </citation>
    <scope>NUCLEOTIDE SEQUENCE</scope>
    <source>
        <strain evidence="1">JY119</strain>
    </source>
</reference>
<evidence type="ECO:0000313" key="2">
    <source>
        <dbReference type="Proteomes" id="UP001320706"/>
    </source>
</evidence>